<feature type="region of interest" description="Disordered" evidence="1">
    <location>
        <begin position="369"/>
        <end position="389"/>
    </location>
</feature>
<protein>
    <submittedName>
        <fullName evidence="2">Uncharacterized protein</fullName>
    </submittedName>
</protein>
<feature type="compositionally biased region" description="Pro residues" evidence="1">
    <location>
        <begin position="371"/>
        <end position="383"/>
    </location>
</feature>
<proteinExistence type="predicted"/>
<dbReference type="Gene3D" id="3.30.559.10">
    <property type="entry name" value="Chloramphenicol acetyltransferase-like domain"/>
    <property type="match status" value="1"/>
</dbReference>
<keyword evidence="3" id="KW-1185">Reference proteome</keyword>
<dbReference type="InterPro" id="IPR023213">
    <property type="entry name" value="CAT-like_dom_sf"/>
</dbReference>
<organism evidence="2 3">
    <name type="scientific">Mycena albidolilacea</name>
    <dbReference type="NCBI Taxonomy" id="1033008"/>
    <lineage>
        <taxon>Eukaryota</taxon>
        <taxon>Fungi</taxon>
        <taxon>Dikarya</taxon>
        <taxon>Basidiomycota</taxon>
        <taxon>Agaricomycotina</taxon>
        <taxon>Agaricomycetes</taxon>
        <taxon>Agaricomycetidae</taxon>
        <taxon>Agaricales</taxon>
        <taxon>Marasmiineae</taxon>
        <taxon>Mycenaceae</taxon>
        <taxon>Mycena</taxon>
    </lineage>
</organism>
<dbReference type="AlphaFoldDB" id="A0AAD7EHZ3"/>
<comment type="caution">
    <text evidence="2">The sequence shown here is derived from an EMBL/GenBank/DDBJ whole genome shotgun (WGS) entry which is preliminary data.</text>
</comment>
<name>A0AAD7EHZ3_9AGAR</name>
<dbReference type="EMBL" id="JARIHO010000048">
    <property type="protein sequence ID" value="KAJ7322915.1"/>
    <property type="molecule type" value="Genomic_DNA"/>
</dbReference>
<dbReference type="PANTHER" id="PTHR28037:SF1">
    <property type="entry name" value="ALCOHOL O-ACETYLTRANSFERASE 1-RELATED"/>
    <property type="match status" value="1"/>
</dbReference>
<evidence type="ECO:0000313" key="2">
    <source>
        <dbReference type="EMBL" id="KAJ7322915.1"/>
    </source>
</evidence>
<dbReference type="SUPFAM" id="SSF52777">
    <property type="entry name" value="CoA-dependent acyltransferases"/>
    <property type="match status" value="1"/>
</dbReference>
<dbReference type="Proteomes" id="UP001218218">
    <property type="component" value="Unassembled WGS sequence"/>
</dbReference>
<accession>A0AAD7EHZ3</accession>
<evidence type="ECO:0000313" key="3">
    <source>
        <dbReference type="Proteomes" id="UP001218218"/>
    </source>
</evidence>
<sequence length="478" mass="52377">MAWTQVQNGSYERLLGDSEYALFLASQNAVGDMFLHLAVRAPAHYFRKERVRIAWSLIRRQNPLLMSKVLLTEDDLSTARFSFFPPSTPEGATEEADTALRFSKDTKQELISAYMDGHRVLSNEYLSYLIISESESPLDKNVSQYDILMCAPHFIGDGTALHQSTHALLCLLTSDKADAVLAEELNVSQNWADVLPLNVESRLSAPPSALGKAACKINYLQALSREIGGHSFSRIQRGPKHTVLEEREFSEAQTSAILAKCKTNGVTVNHALIALSNIAWARCTTQTVELPMMLYTAANLRPHLAPQSSISNWYLALAYFTISLPAFLPANTAGIWHRARLAKAQMQHAARSPLLPARALLSAAARARRTPPSPSAFVPPPTESPELPTRPAASAALLGISLIGDLDRTYVRAAYGPGVNLLSVMTASRLKPGGLLLLGHSFGGRLVLQLCWDRMGFAEGEVERFWAALTNAVPEFLC</sequence>
<dbReference type="PANTHER" id="PTHR28037">
    <property type="entry name" value="ALCOHOL O-ACETYLTRANSFERASE 1-RELATED"/>
    <property type="match status" value="1"/>
</dbReference>
<dbReference type="Gene3D" id="3.30.559.30">
    <property type="entry name" value="Nonribosomal peptide synthetase, condensation domain"/>
    <property type="match status" value="1"/>
</dbReference>
<evidence type="ECO:0000256" key="1">
    <source>
        <dbReference type="SAM" id="MobiDB-lite"/>
    </source>
</evidence>
<reference evidence="2" key="1">
    <citation type="submission" date="2023-03" db="EMBL/GenBank/DDBJ databases">
        <title>Massive genome expansion in bonnet fungi (Mycena s.s.) driven by repeated elements and novel gene families across ecological guilds.</title>
        <authorList>
            <consortium name="Lawrence Berkeley National Laboratory"/>
            <person name="Harder C.B."/>
            <person name="Miyauchi S."/>
            <person name="Viragh M."/>
            <person name="Kuo A."/>
            <person name="Thoen E."/>
            <person name="Andreopoulos B."/>
            <person name="Lu D."/>
            <person name="Skrede I."/>
            <person name="Drula E."/>
            <person name="Henrissat B."/>
            <person name="Morin E."/>
            <person name="Kohler A."/>
            <person name="Barry K."/>
            <person name="LaButti K."/>
            <person name="Morin E."/>
            <person name="Salamov A."/>
            <person name="Lipzen A."/>
            <person name="Mereny Z."/>
            <person name="Hegedus B."/>
            <person name="Baldrian P."/>
            <person name="Stursova M."/>
            <person name="Weitz H."/>
            <person name="Taylor A."/>
            <person name="Grigoriev I.V."/>
            <person name="Nagy L.G."/>
            <person name="Martin F."/>
            <person name="Kauserud H."/>
        </authorList>
    </citation>
    <scope>NUCLEOTIDE SEQUENCE</scope>
    <source>
        <strain evidence="2">CBHHK002</strain>
    </source>
</reference>
<gene>
    <name evidence="2" type="ORF">DFH08DRAFT_888253</name>
</gene>
<dbReference type="InterPro" id="IPR052058">
    <property type="entry name" value="Alcohol_O-acetyltransferase"/>
</dbReference>